<dbReference type="PANTHER" id="PTHR42905:SF7">
    <property type="entry name" value="PHOSPHOENOLPYRUVATE PHOSPHOMUTASE"/>
    <property type="match status" value="1"/>
</dbReference>
<protein>
    <recommendedName>
        <fullName evidence="4">Phosphoenolpyruvate phosphomutase</fullName>
    </recommendedName>
</protein>
<dbReference type="Pfam" id="PF13714">
    <property type="entry name" value="PEP_mutase"/>
    <property type="match status" value="1"/>
</dbReference>
<evidence type="ECO:0000313" key="2">
    <source>
        <dbReference type="EMBL" id="OHA61950.1"/>
    </source>
</evidence>
<comment type="caution">
    <text evidence="2">The sequence shown here is derived from an EMBL/GenBank/DDBJ whole genome shotgun (WGS) entry which is preliminary data.</text>
</comment>
<dbReference type="InterPro" id="IPR040442">
    <property type="entry name" value="Pyrv_kinase-like_dom_sf"/>
</dbReference>
<sequence>MILDDNVPFSSMNSKNKEKSPLLILGAPDAMTARICRDLGADFIWASSFVLSSLLGSKDDGMVNINRYMPLIEGLIAASSAPVILDFDICGRNRKECIYQLNKIKKLRLGGICIEDEGWPKVNAMLKSSLRRLVSPEKMAQKISTAKKTLNPGTFVIARTHSLIAKENLLELQNRINRYTRAGADILCMHYTGEKWDYYQGIINKLRISKPLMVIFSKFNFVPGALDCSKIKYILFPNQIYRMMMRPVIDFKNRQKKFSVRSVKFNPQKLIDIREIFNTFSKTC</sequence>
<dbReference type="Gene3D" id="3.20.20.60">
    <property type="entry name" value="Phosphoenolpyruvate-binding domains"/>
    <property type="match status" value="1"/>
</dbReference>
<dbReference type="GO" id="GO:0003824">
    <property type="term" value="F:catalytic activity"/>
    <property type="evidence" value="ECO:0007669"/>
    <property type="project" value="InterPro"/>
</dbReference>
<organism evidence="2 3">
    <name type="scientific">Candidatus Wildermuthbacteria bacterium GWA2_46_15</name>
    <dbReference type="NCBI Taxonomy" id="1802443"/>
    <lineage>
        <taxon>Bacteria</taxon>
        <taxon>Candidatus Wildermuthiibacteriota</taxon>
    </lineage>
</organism>
<dbReference type="InterPro" id="IPR015813">
    <property type="entry name" value="Pyrv/PenolPyrv_kinase-like_dom"/>
</dbReference>
<dbReference type="InterPro" id="IPR039556">
    <property type="entry name" value="ICL/PEPM"/>
</dbReference>
<dbReference type="CDD" id="cd00377">
    <property type="entry name" value="ICL_PEPM"/>
    <property type="match status" value="1"/>
</dbReference>
<accession>A0A1G2QMV7</accession>
<gene>
    <name evidence="2" type="ORF">A2117_00070</name>
</gene>
<evidence type="ECO:0000313" key="3">
    <source>
        <dbReference type="Proteomes" id="UP000179245"/>
    </source>
</evidence>
<comment type="similarity">
    <text evidence="1">Belongs to the isocitrate lyase/PEP mutase superfamily. PEP mutase family.</text>
</comment>
<dbReference type="Proteomes" id="UP000179245">
    <property type="component" value="Unassembled WGS sequence"/>
</dbReference>
<dbReference type="SUPFAM" id="SSF51621">
    <property type="entry name" value="Phosphoenolpyruvate/pyruvate domain"/>
    <property type="match status" value="1"/>
</dbReference>
<dbReference type="STRING" id="1802443.A2117_00070"/>
<reference evidence="2 3" key="1">
    <citation type="journal article" date="2016" name="Nat. Commun.">
        <title>Thousands of microbial genomes shed light on interconnected biogeochemical processes in an aquifer system.</title>
        <authorList>
            <person name="Anantharaman K."/>
            <person name="Brown C.T."/>
            <person name="Hug L.A."/>
            <person name="Sharon I."/>
            <person name="Castelle C.J."/>
            <person name="Probst A.J."/>
            <person name="Thomas B.C."/>
            <person name="Singh A."/>
            <person name="Wilkins M.J."/>
            <person name="Karaoz U."/>
            <person name="Brodie E.L."/>
            <person name="Williams K.H."/>
            <person name="Hubbard S.S."/>
            <person name="Banfield J.F."/>
        </authorList>
    </citation>
    <scope>NUCLEOTIDE SEQUENCE [LARGE SCALE GENOMIC DNA]</scope>
</reference>
<dbReference type="PANTHER" id="PTHR42905">
    <property type="entry name" value="PHOSPHOENOLPYRUVATE CARBOXYLASE"/>
    <property type="match status" value="1"/>
</dbReference>
<dbReference type="AlphaFoldDB" id="A0A1G2QMV7"/>
<name>A0A1G2QMV7_9BACT</name>
<proteinExistence type="inferred from homology"/>
<dbReference type="EMBL" id="MHTO01000025">
    <property type="protein sequence ID" value="OHA61950.1"/>
    <property type="molecule type" value="Genomic_DNA"/>
</dbReference>
<evidence type="ECO:0008006" key="4">
    <source>
        <dbReference type="Google" id="ProtNLM"/>
    </source>
</evidence>
<evidence type="ECO:0000256" key="1">
    <source>
        <dbReference type="ARBA" id="ARBA00038455"/>
    </source>
</evidence>